<feature type="non-terminal residue" evidence="1">
    <location>
        <position position="1"/>
    </location>
</feature>
<reference evidence="1 2" key="1">
    <citation type="submission" date="2012-10" db="EMBL/GenBank/DDBJ databases">
        <authorList>
            <person name="Harkins D.M."/>
            <person name="Durkin A.S."/>
            <person name="Brinkac L.M."/>
            <person name="Haft D.H."/>
            <person name="Selengut J.D."/>
            <person name="Sanka R."/>
            <person name="DePew J."/>
            <person name="Purushe J."/>
            <person name="Chanthongthip A."/>
            <person name="Lattana O."/>
            <person name="Phetsouvanh R."/>
            <person name="Newton P.N."/>
            <person name="Vinetz J.M."/>
            <person name="Sutton G.G."/>
            <person name="Nierman W.C."/>
            <person name="Fouts D.E."/>
        </authorList>
    </citation>
    <scope>NUCLEOTIDE SEQUENCE [LARGE SCALE GENOMIC DNA]</scope>
    <source>
        <strain evidence="1 2">UI 12758</strain>
    </source>
</reference>
<accession>A0A0E2D2K2</accession>
<evidence type="ECO:0000313" key="1">
    <source>
        <dbReference type="EMBL" id="EKR54206.1"/>
    </source>
</evidence>
<dbReference type="Proteomes" id="UP000001340">
    <property type="component" value="Unassembled WGS sequence"/>
</dbReference>
<dbReference type="AlphaFoldDB" id="A0A0E2D2K2"/>
<dbReference type="EMBL" id="AHNR02000054">
    <property type="protein sequence ID" value="EKR54206.1"/>
    <property type="molecule type" value="Genomic_DNA"/>
</dbReference>
<proteinExistence type="predicted"/>
<name>A0A0E2D2K2_LEPIR</name>
<evidence type="ECO:0000313" key="2">
    <source>
        <dbReference type="Proteomes" id="UP000001340"/>
    </source>
</evidence>
<comment type="caution">
    <text evidence="1">The sequence shown here is derived from an EMBL/GenBank/DDBJ whole genome shotgun (WGS) entry which is preliminary data.</text>
</comment>
<protein>
    <submittedName>
        <fullName evidence="1">Uncharacterized protein</fullName>
    </submittedName>
</protein>
<sequence length="88" mass="10033">SKSATANQSVATQQSRPRIGVLVLSPDFVKPFRLFHFRRKEMESQEVKYVGVDCGKKSIEVFESIRKTHSNVDNSAQRKVVLTIYYNG</sequence>
<organism evidence="1 2">
    <name type="scientific">Leptospira interrogans str. UI 12758</name>
    <dbReference type="NCBI Taxonomy" id="1049938"/>
    <lineage>
        <taxon>Bacteria</taxon>
        <taxon>Pseudomonadati</taxon>
        <taxon>Spirochaetota</taxon>
        <taxon>Spirochaetia</taxon>
        <taxon>Leptospirales</taxon>
        <taxon>Leptospiraceae</taxon>
        <taxon>Leptospira</taxon>
    </lineage>
</organism>
<gene>
    <name evidence="1" type="ORF">LEP1GSC105_0556</name>
</gene>